<feature type="transmembrane region" description="Helical" evidence="5">
    <location>
        <begin position="621"/>
        <end position="643"/>
    </location>
</feature>
<evidence type="ECO:0000256" key="3">
    <source>
        <dbReference type="ARBA" id="ARBA00022989"/>
    </source>
</evidence>
<dbReference type="InterPro" id="IPR017501">
    <property type="entry name" value="Phage_infect_YhgE_C"/>
</dbReference>
<evidence type="ECO:0000256" key="4">
    <source>
        <dbReference type="ARBA" id="ARBA00023136"/>
    </source>
</evidence>
<dbReference type="GO" id="GO:0016020">
    <property type="term" value="C:membrane"/>
    <property type="evidence" value="ECO:0007669"/>
    <property type="project" value="UniProtKB-SubCell"/>
</dbReference>
<dbReference type="InterPro" id="IPR013525">
    <property type="entry name" value="ABC2_TM"/>
</dbReference>
<dbReference type="AlphaFoldDB" id="A0A0M4QX30"/>
<protein>
    <recommendedName>
        <fullName evidence="6">ABC-2 type transporter transmembrane domain-containing protein</fullName>
    </recommendedName>
</protein>
<dbReference type="NCBIfam" id="TIGR03061">
    <property type="entry name" value="pip_yhgE_Nterm"/>
    <property type="match status" value="1"/>
</dbReference>
<accession>A0A0M4QX30</accession>
<keyword evidence="3 5" id="KW-1133">Transmembrane helix</keyword>
<dbReference type="InterPro" id="IPR023908">
    <property type="entry name" value="xxxLxxG_rpt"/>
</dbReference>
<dbReference type="RefSeq" id="WP_062005721.1">
    <property type="nucleotide sequence ID" value="NZ_CP012677.1"/>
</dbReference>
<dbReference type="EMBL" id="CP012677">
    <property type="protein sequence ID" value="ALE91614.1"/>
    <property type="molecule type" value="Genomic_DNA"/>
</dbReference>
<evidence type="ECO:0000313" key="8">
    <source>
        <dbReference type="Proteomes" id="UP000062833"/>
    </source>
</evidence>
<dbReference type="NCBIfam" id="TIGR03062">
    <property type="entry name" value="pip_yhgE_Cterm"/>
    <property type="match status" value="1"/>
</dbReference>
<gene>
    <name evidence="7" type="ORF">AOC05_03440</name>
</gene>
<dbReference type="OrthoDB" id="9811483at2"/>
<evidence type="ECO:0000256" key="1">
    <source>
        <dbReference type="ARBA" id="ARBA00004141"/>
    </source>
</evidence>
<dbReference type="PATRIC" id="fig|656366.3.peg.755"/>
<dbReference type="InterPro" id="IPR017500">
    <property type="entry name" value="Phage_infect_YhgE_N"/>
</dbReference>
<proteinExistence type="predicted"/>
<evidence type="ECO:0000313" key="7">
    <source>
        <dbReference type="EMBL" id="ALE91614.1"/>
    </source>
</evidence>
<dbReference type="Gene3D" id="3.40.1710.10">
    <property type="entry name" value="abc type-2 transporter like domain"/>
    <property type="match status" value="1"/>
</dbReference>
<reference evidence="8" key="1">
    <citation type="submission" date="2015-09" db="EMBL/GenBank/DDBJ databases">
        <title>Complete genome of Arthrobacter alpinus strain R3.8.</title>
        <authorList>
            <person name="See-Too W.S."/>
            <person name="Chan K.G."/>
        </authorList>
    </citation>
    <scope>NUCLEOTIDE SEQUENCE [LARGE SCALE GENOMIC DNA]</scope>
    <source>
        <strain evidence="8">R3.8</strain>
    </source>
</reference>
<evidence type="ECO:0000256" key="2">
    <source>
        <dbReference type="ARBA" id="ARBA00022692"/>
    </source>
</evidence>
<keyword evidence="8" id="KW-1185">Reference proteome</keyword>
<feature type="transmembrane region" description="Helical" evidence="5">
    <location>
        <begin position="673"/>
        <end position="693"/>
    </location>
</feature>
<feature type="transmembrane region" description="Helical" evidence="5">
    <location>
        <begin position="580"/>
        <end position="600"/>
    </location>
</feature>
<comment type="subcellular location">
    <subcellularLocation>
        <location evidence="1">Membrane</location>
        <topology evidence="1">Multi-pass membrane protein</topology>
    </subcellularLocation>
</comment>
<name>A0A0M4QX30_9MICC</name>
<feature type="transmembrane region" description="Helical" evidence="5">
    <location>
        <begin position="737"/>
        <end position="759"/>
    </location>
</feature>
<dbReference type="NCBIfam" id="TIGR03057">
    <property type="entry name" value="xxxLxxG_by_4"/>
    <property type="match status" value="3"/>
</dbReference>
<dbReference type="Pfam" id="PF12698">
    <property type="entry name" value="ABC2_membrane_3"/>
    <property type="match status" value="2"/>
</dbReference>
<dbReference type="InterPro" id="IPR051328">
    <property type="entry name" value="T7SS_ABC-Transporter"/>
</dbReference>
<organism evidence="7 8">
    <name type="scientific">Arthrobacter alpinus</name>
    <dbReference type="NCBI Taxonomy" id="656366"/>
    <lineage>
        <taxon>Bacteria</taxon>
        <taxon>Bacillati</taxon>
        <taxon>Actinomycetota</taxon>
        <taxon>Actinomycetes</taxon>
        <taxon>Micrococcales</taxon>
        <taxon>Micrococcaceae</taxon>
        <taxon>Arthrobacter</taxon>
    </lineage>
</organism>
<dbReference type="Proteomes" id="UP000062833">
    <property type="component" value="Chromosome"/>
</dbReference>
<feature type="transmembrane region" description="Helical" evidence="5">
    <location>
        <begin position="649"/>
        <end position="668"/>
    </location>
</feature>
<dbReference type="PANTHER" id="PTHR43077:SF5">
    <property type="entry name" value="PHAGE INFECTION PROTEIN"/>
    <property type="match status" value="1"/>
</dbReference>
<dbReference type="KEGG" id="aaq:AOC05_03440"/>
<evidence type="ECO:0000259" key="6">
    <source>
        <dbReference type="Pfam" id="PF12698"/>
    </source>
</evidence>
<feature type="transmembrane region" description="Helical" evidence="5">
    <location>
        <begin position="22"/>
        <end position="41"/>
    </location>
</feature>
<feature type="domain" description="ABC-2 type transporter transmembrane" evidence="6">
    <location>
        <begin position="25"/>
        <end position="153"/>
    </location>
</feature>
<feature type="domain" description="ABC-2 type transporter transmembrane" evidence="6">
    <location>
        <begin position="545"/>
        <end position="756"/>
    </location>
</feature>
<keyword evidence="4 5" id="KW-0472">Membrane</keyword>
<dbReference type="PANTHER" id="PTHR43077">
    <property type="entry name" value="TRANSPORT PERMEASE YVFS-RELATED"/>
    <property type="match status" value="1"/>
</dbReference>
<dbReference type="GO" id="GO:0140359">
    <property type="term" value="F:ABC-type transporter activity"/>
    <property type="evidence" value="ECO:0007669"/>
    <property type="project" value="InterPro"/>
</dbReference>
<evidence type="ECO:0000256" key="5">
    <source>
        <dbReference type="SAM" id="Phobius"/>
    </source>
</evidence>
<sequence>MFAFLSSGTELSRFKRGTMPKIAVAVMLFIPLIYGALYLWAFQAPDKHMNDLPVALVNEDTGAMNGTESVHAGTDLANELMGGMELKWDQVDAADAAQGVADGKYYFALSIPADFSTNAVSVGTDKPAQTMLDVQYNDSNNFLSTVLGKQAMSQVRDAVATQLGEQTSHTLLVGLHDAGTGLRAAADGSAEITGGLDTAKDGAGTLVVGMNSLADGSVTLQAGAGQLATGAMALSQGVNTLAGGTASLNNGAISLSAGANSLASGVGTLSNGAGQLATASKTLADGSSSLATKLKDSLPEAQTLGTGATSVSENAAVLSASAAKVSGSVTTLATNADGVSAGAATAAENLSELITKAQNGETITIEQLQGLQGQLGPVAGGSAALAAGVHQLSTDGTTALASGADSLAKGAAAVSGGVGKLTTGVGDAATGAQTLADGAGKLHDAAGKLAAGAASAATGSDDVAAGAAGISGGAAQLAAGASSANDGASSLAAGAGSLRVGSDDLVAGAGKLVEGGSALSEGAGKLAAGSTTLTQKLSDGGAAVPNDPSSLLDEKAQVLANPVGVNASWDNKSSSFGVGFAPFFIALAAFVGALISWLLLRALPTRALAAGASGIRAVLTGLLPALAIGLGQVLIMVAVLLWGLKLDPVYPLAMAAFIYLTTVTFLALQQMFIIVLGTAAGRVVSLVLLMLMLSSSGGTYPVETTPGFFQALHPFMPATYVVNGLRELMTGGIDSRMWISVAFLVVVTVGSVAISSWSAGRQRVFTIKRLHPELEM</sequence>
<keyword evidence="2 5" id="KW-0812">Transmembrane</keyword>